<dbReference type="AlphaFoldDB" id="A0A164K9E1"/>
<dbReference type="InterPro" id="IPR005158">
    <property type="entry name" value="BTAD"/>
</dbReference>
<evidence type="ECO:0000256" key="2">
    <source>
        <dbReference type="ARBA" id="ARBA00023125"/>
    </source>
</evidence>
<feature type="domain" description="Bacterial transcriptional activator" evidence="5">
    <location>
        <begin position="354"/>
        <end position="493"/>
    </location>
</feature>
<dbReference type="InterPro" id="IPR036388">
    <property type="entry name" value="WH-like_DNA-bd_sf"/>
</dbReference>
<dbReference type="EMBL" id="LWGR01000013">
    <property type="protein sequence ID" value="KZM71174.1"/>
    <property type="molecule type" value="Genomic_DNA"/>
</dbReference>
<evidence type="ECO:0000259" key="5">
    <source>
        <dbReference type="SMART" id="SM01043"/>
    </source>
</evidence>
<evidence type="ECO:0000259" key="4">
    <source>
        <dbReference type="SMART" id="SM00862"/>
    </source>
</evidence>
<dbReference type="Pfam" id="PF03704">
    <property type="entry name" value="BTAD"/>
    <property type="match status" value="1"/>
</dbReference>
<feature type="region of interest" description="Disordered" evidence="3">
    <location>
        <begin position="492"/>
        <end position="519"/>
    </location>
</feature>
<dbReference type="Proteomes" id="UP000076512">
    <property type="component" value="Unassembled WGS sequence"/>
</dbReference>
<comment type="similarity">
    <text evidence="1">Belongs to the AfsR/DnrI/RedD regulatory family.</text>
</comment>
<proteinExistence type="inferred from homology"/>
<dbReference type="Gene3D" id="1.25.40.10">
    <property type="entry name" value="Tetratricopeptide repeat domain"/>
    <property type="match status" value="1"/>
</dbReference>
<evidence type="ECO:0000256" key="1">
    <source>
        <dbReference type="ARBA" id="ARBA00005820"/>
    </source>
</evidence>
<sequence length="519" mass="54806">MPVIAAPRAPAEVRAILTAPVSAGPDGPVWAADAVLIADCGLADPDSAALPLMAGADLLVVVVRADLVDSATRARLARLAVGGPPKALLLIGEGRTGEIAAALGVPVAAVWPLDPAAAQAIVTGDCTTARTGSLYIAARGLADTVAAQLIGSARPRCDRQRLTRWWRTRAGAPRRRVPGVYRLDTAVSAPTAAIDSPPGPAAEPPIQPAAAHGSAVVRGCTTGSDAAVGGSVEPAAVPASSSAVVVPLSVEVFGRLRVLWNASPDTDPVEITRLLRPRERELLTVLAVHPDGVTRDTLVEALWAGQNLRRPANALNTVLSRLRASVAAATGGVITDILDGDKVRYRLDPGRVRVDYRDFSAAVTALRTATSDDDRKHACRAILAAASGVLDEDFTSDWIAPIRENARRDRLNALGNLAQMMVDSDPRQTLALLETALVADPCNEPIYQDILRLHALLGEPAALNRTLALLNRRLQTIGDIPTQKTLDIARRLRDQPPNNRSNVDGRAKNPREKHRPLPP</sequence>
<dbReference type="SMART" id="SM01043">
    <property type="entry name" value="BTAD"/>
    <property type="match status" value="1"/>
</dbReference>
<evidence type="ECO:0000256" key="3">
    <source>
        <dbReference type="SAM" id="MobiDB-lite"/>
    </source>
</evidence>
<keyword evidence="7" id="KW-1185">Reference proteome</keyword>
<dbReference type="InterPro" id="IPR001867">
    <property type="entry name" value="OmpR/PhoB-type_DNA-bd"/>
</dbReference>
<dbReference type="GO" id="GO:0006355">
    <property type="term" value="P:regulation of DNA-templated transcription"/>
    <property type="evidence" value="ECO:0007669"/>
    <property type="project" value="InterPro"/>
</dbReference>
<dbReference type="PANTHER" id="PTHR35807:SF2">
    <property type="entry name" value="TRANSCRIPTIONAL ACTIVATOR DOMAIN"/>
    <property type="match status" value="1"/>
</dbReference>
<evidence type="ECO:0000313" key="6">
    <source>
        <dbReference type="EMBL" id="KZM71174.1"/>
    </source>
</evidence>
<dbReference type="SUPFAM" id="SSF48452">
    <property type="entry name" value="TPR-like"/>
    <property type="match status" value="1"/>
</dbReference>
<accession>A0A164K9E1</accession>
<gene>
    <name evidence="6" type="ORF">AWN90_42490</name>
</gene>
<dbReference type="STRING" id="455432.AWN90_42490"/>
<dbReference type="SUPFAM" id="SSF46894">
    <property type="entry name" value="C-terminal effector domain of the bipartite response regulators"/>
    <property type="match status" value="1"/>
</dbReference>
<dbReference type="InterPro" id="IPR016032">
    <property type="entry name" value="Sig_transdc_resp-reg_C-effctor"/>
</dbReference>
<keyword evidence="2" id="KW-0238">DNA-binding</keyword>
<dbReference type="InterPro" id="IPR051677">
    <property type="entry name" value="AfsR-DnrI-RedD_regulator"/>
</dbReference>
<name>A0A164K9E1_9NOCA</name>
<evidence type="ECO:0008006" key="8">
    <source>
        <dbReference type="Google" id="ProtNLM"/>
    </source>
</evidence>
<dbReference type="SMART" id="SM00862">
    <property type="entry name" value="Trans_reg_C"/>
    <property type="match status" value="1"/>
</dbReference>
<comment type="caution">
    <text evidence="6">The sequence shown here is derived from an EMBL/GenBank/DDBJ whole genome shotgun (WGS) entry which is preliminary data.</text>
</comment>
<dbReference type="InterPro" id="IPR011990">
    <property type="entry name" value="TPR-like_helical_dom_sf"/>
</dbReference>
<dbReference type="GO" id="GO:0000160">
    <property type="term" value="P:phosphorelay signal transduction system"/>
    <property type="evidence" value="ECO:0007669"/>
    <property type="project" value="InterPro"/>
</dbReference>
<dbReference type="Gene3D" id="1.10.10.10">
    <property type="entry name" value="Winged helix-like DNA-binding domain superfamily/Winged helix DNA-binding domain"/>
    <property type="match status" value="1"/>
</dbReference>
<reference evidence="6 7" key="1">
    <citation type="submission" date="2016-04" db="EMBL/GenBank/DDBJ databases">
        <authorList>
            <person name="Evans L.H."/>
            <person name="Alamgir A."/>
            <person name="Owens N."/>
            <person name="Weber N.D."/>
            <person name="Virtaneva K."/>
            <person name="Barbian K."/>
            <person name="Babar A."/>
            <person name="Rosenke K."/>
        </authorList>
    </citation>
    <scope>NUCLEOTIDE SEQUENCE [LARGE SCALE GENOMIC DNA]</scope>
    <source>
        <strain evidence="6 7">IFM 0406</strain>
    </source>
</reference>
<feature type="domain" description="OmpR/PhoB-type" evidence="4">
    <location>
        <begin position="269"/>
        <end position="343"/>
    </location>
</feature>
<protein>
    <recommendedName>
        <fullName evidence="8">OmpR/PhoB-type domain-containing protein</fullName>
    </recommendedName>
</protein>
<organism evidence="6 7">
    <name type="scientific">Nocardia terpenica</name>
    <dbReference type="NCBI Taxonomy" id="455432"/>
    <lineage>
        <taxon>Bacteria</taxon>
        <taxon>Bacillati</taxon>
        <taxon>Actinomycetota</taxon>
        <taxon>Actinomycetes</taxon>
        <taxon>Mycobacteriales</taxon>
        <taxon>Nocardiaceae</taxon>
        <taxon>Nocardia</taxon>
    </lineage>
</organism>
<dbReference type="GO" id="GO:0003677">
    <property type="term" value="F:DNA binding"/>
    <property type="evidence" value="ECO:0007669"/>
    <property type="project" value="UniProtKB-KW"/>
</dbReference>
<dbReference type="PANTHER" id="PTHR35807">
    <property type="entry name" value="TRANSCRIPTIONAL REGULATOR REDD-RELATED"/>
    <property type="match status" value="1"/>
</dbReference>
<evidence type="ECO:0000313" key="7">
    <source>
        <dbReference type="Proteomes" id="UP000076512"/>
    </source>
</evidence>